<dbReference type="InterPro" id="IPR036388">
    <property type="entry name" value="WH-like_DNA-bd_sf"/>
</dbReference>
<dbReference type="SUPFAM" id="SSF46785">
    <property type="entry name" value="Winged helix' DNA-binding domain"/>
    <property type="match status" value="1"/>
</dbReference>
<dbReference type="InterPro" id="IPR036390">
    <property type="entry name" value="WH_DNA-bd_sf"/>
</dbReference>
<keyword evidence="3" id="KW-0804">Transcription</keyword>
<dbReference type="RefSeq" id="WP_126594798.1">
    <property type="nucleotide sequence ID" value="NZ_BIFQ01000001.1"/>
</dbReference>
<dbReference type="GO" id="GO:0003677">
    <property type="term" value="F:DNA binding"/>
    <property type="evidence" value="ECO:0007669"/>
    <property type="project" value="UniProtKB-KW"/>
</dbReference>
<dbReference type="Pfam" id="PF12802">
    <property type="entry name" value="MarR_2"/>
    <property type="match status" value="1"/>
</dbReference>
<evidence type="ECO:0000256" key="3">
    <source>
        <dbReference type="ARBA" id="ARBA00023163"/>
    </source>
</evidence>
<evidence type="ECO:0000313" key="6">
    <source>
        <dbReference type="Proteomes" id="UP000287224"/>
    </source>
</evidence>
<dbReference type="InterPro" id="IPR000835">
    <property type="entry name" value="HTH_MarR-typ"/>
</dbReference>
<dbReference type="AlphaFoldDB" id="A0A401Z9J1"/>
<keyword evidence="6" id="KW-1185">Reference proteome</keyword>
<comment type="caution">
    <text evidence="5">The sequence shown here is derived from an EMBL/GenBank/DDBJ whole genome shotgun (WGS) entry which is preliminary data.</text>
</comment>
<evidence type="ECO:0000256" key="2">
    <source>
        <dbReference type="ARBA" id="ARBA00023125"/>
    </source>
</evidence>
<dbReference type="PROSITE" id="PS50995">
    <property type="entry name" value="HTH_MARR_2"/>
    <property type="match status" value="1"/>
</dbReference>
<dbReference type="Proteomes" id="UP000287224">
    <property type="component" value="Unassembled WGS sequence"/>
</dbReference>
<evidence type="ECO:0000256" key="1">
    <source>
        <dbReference type="ARBA" id="ARBA00023015"/>
    </source>
</evidence>
<dbReference type="EMBL" id="BIFQ01000001">
    <property type="protein sequence ID" value="GCE03541.1"/>
    <property type="molecule type" value="Genomic_DNA"/>
</dbReference>
<evidence type="ECO:0000259" key="4">
    <source>
        <dbReference type="PROSITE" id="PS50995"/>
    </source>
</evidence>
<keyword evidence="1" id="KW-0805">Transcription regulation</keyword>
<gene>
    <name evidence="5" type="ORF">KDAU_08700</name>
</gene>
<dbReference type="OrthoDB" id="5197788at2"/>
<organism evidence="5 6">
    <name type="scientific">Dictyobacter aurantiacus</name>
    <dbReference type="NCBI Taxonomy" id="1936993"/>
    <lineage>
        <taxon>Bacteria</taxon>
        <taxon>Bacillati</taxon>
        <taxon>Chloroflexota</taxon>
        <taxon>Ktedonobacteria</taxon>
        <taxon>Ktedonobacterales</taxon>
        <taxon>Dictyobacteraceae</taxon>
        <taxon>Dictyobacter</taxon>
    </lineage>
</organism>
<name>A0A401Z9J1_9CHLR</name>
<dbReference type="PANTHER" id="PTHR42756">
    <property type="entry name" value="TRANSCRIPTIONAL REGULATOR, MARR"/>
    <property type="match status" value="1"/>
</dbReference>
<feature type="domain" description="HTH marR-type" evidence="4">
    <location>
        <begin position="1"/>
        <end position="138"/>
    </location>
</feature>
<dbReference type="SMART" id="SM00347">
    <property type="entry name" value="HTH_MARR"/>
    <property type="match status" value="1"/>
</dbReference>
<keyword evidence="2" id="KW-0238">DNA-binding</keyword>
<protein>
    <recommendedName>
        <fullName evidence="4">HTH marR-type domain-containing protein</fullName>
    </recommendedName>
</protein>
<dbReference type="Gene3D" id="1.10.10.10">
    <property type="entry name" value="Winged helix-like DNA-binding domain superfamily/Winged helix DNA-binding domain"/>
    <property type="match status" value="1"/>
</dbReference>
<accession>A0A401Z9J1</accession>
<sequence>MASSSLSAGALLREVARLHVQLQRNCVAYCGGTTTTQCTVLTELGRSGPMTLAELSHRVGFDKSWASRAVEHLAQDGLVEKITSLHDRRTIQISLSAPGEARLADLNTTLDSLAAQTFEHIPADQHEMVRSSLELLQHALSTLHGEAAQGEQSEGGTTWMCD</sequence>
<reference evidence="6" key="1">
    <citation type="submission" date="2018-12" db="EMBL/GenBank/DDBJ databases">
        <title>Tengunoibacter tsumagoiensis gen. nov., sp. nov., Dictyobacter kobayashii sp. nov., D. alpinus sp. nov., and D. joshuensis sp. nov. and description of Dictyobacteraceae fam. nov. within the order Ktedonobacterales isolated from Tengu-no-mugimeshi.</title>
        <authorList>
            <person name="Wang C.M."/>
            <person name="Zheng Y."/>
            <person name="Sakai Y."/>
            <person name="Toyoda A."/>
            <person name="Minakuchi Y."/>
            <person name="Abe K."/>
            <person name="Yokota A."/>
            <person name="Yabe S."/>
        </authorList>
    </citation>
    <scope>NUCLEOTIDE SEQUENCE [LARGE SCALE GENOMIC DNA]</scope>
    <source>
        <strain evidence="6">S-27</strain>
    </source>
</reference>
<dbReference type="PRINTS" id="PR00598">
    <property type="entry name" value="HTHMARR"/>
</dbReference>
<proteinExistence type="predicted"/>
<dbReference type="PANTHER" id="PTHR42756:SF1">
    <property type="entry name" value="TRANSCRIPTIONAL REPRESSOR OF EMRAB OPERON"/>
    <property type="match status" value="1"/>
</dbReference>
<evidence type="ECO:0000313" key="5">
    <source>
        <dbReference type="EMBL" id="GCE03541.1"/>
    </source>
</evidence>
<dbReference type="GO" id="GO:0003700">
    <property type="term" value="F:DNA-binding transcription factor activity"/>
    <property type="evidence" value="ECO:0007669"/>
    <property type="project" value="InterPro"/>
</dbReference>